<name>C7XQD9_FUSVC</name>
<gene>
    <name evidence="2" type="ORF">HMPREF0946_01105</name>
</gene>
<keyword evidence="1" id="KW-0175">Coiled coil</keyword>
<dbReference type="Proteomes" id="UP000016231">
    <property type="component" value="Chromosome"/>
</dbReference>
<reference evidence="2 3" key="1">
    <citation type="submission" date="2013-08" db="EMBL/GenBank/DDBJ databases">
        <title>The Genome Sequence of Fusobacterium sp. 3_1_36A2.</title>
        <authorList>
            <consortium name="The Broad Institute Genome Sequencing Platform"/>
            <person name="Earl A."/>
            <person name="Ward D."/>
            <person name="Feldgarden M."/>
            <person name="Gevers D."/>
            <person name="Strauss J."/>
            <person name="White A."/>
            <person name="Allen-Vercoe E."/>
            <person name="Walker B."/>
            <person name="Young S.K."/>
            <person name="Zeng Q."/>
            <person name="Gargeya S."/>
            <person name="Fitzgerald M."/>
            <person name="Haas B."/>
            <person name="Abouelleil A."/>
            <person name="Alvarado L."/>
            <person name="Arachchi H.M."/>
            <person name="Berlin A.M."/>
            <person name="Chapman S.B."/>
            <person name="Goldberg J."/>
            <person name="Griggs A."/>
            <person name="Gujja S."/>
            <person name="Hansen M."/>
            <person name="Howarth C."/>
            <person name="Imamovic A."/>
            <person name="Larimer J."/>
            <person name="McCowen C."/>
            <person name="Montmayeur A."/>
            <person name="Murphy C."/>
            <person name="Neiman D."/>
            <person name="Pearson M."/>
            <person name="Priest M."/>
            <person name="Roberts A."/>
            <person name="Saif S."/>
            <person name="Shea T."/>
            <person name="Sisk P."/>
            <person name="Sykes S."/>
            <person name="Wortman J."/>
            <person name="Nusbaum C."/>
            <person name="Birren B."/>
        </authorList>
    </citation>
    <scope>NUCLEOTIDE SEQUENCE [LARGE SCALE GENOMIC DNA]</scope>
    <source>
        <strain evidence="2 3">3_1_36A2</strain>
    </source>
</reference>
<evidence type="ECO:0000313" key="2">
    <source>
        <dbReference type="EMBL" id="EEU33032.1"/>
    </source>
</evidence>
<evidence type="ECO:0000256" key="1">
    <source>
        <dbReference type="SAM" id="Coils"/>
    </source>
</evidence>
<dbReference type="AlphaFoldDB" id="C7XQD9"/>
<proteinExistence type="predicted"/>
<sequence>MWHEVIDMMKGTGNYTPEKLAARNEMEKERSKMMGEIEKIKKEINKEKANVKEA</sequence>
<dbReference type="EMBL" id="CP003700">
    <property type="protein sequence ID" value="EEU33032.1"/>
    <property type="molecule type" value="Genomic_DNA"/>
</dbReference>
<protein>
    <submittedName>
        <fullName evidence="2">Uncharacterized protein</fullName>
    </submittedName>
</protein>
<feature type="coiled-coil region" evidence="1">
    <location>
        <begin position="23"/>
        <end position="54"/>
    </location>
</feature>
<dbReference type="STRING" id="469604.HMPREF0946_01105"/>
<organism evidence="2 3">
    <name type="scientific">Fusobacterium vincentii 3_1_36A2</name>
    <dbReference type="NCBI Taxonomy" id="469604"/>
    <lineage>
        <taxon>Bacteria</taxon>
        <taxon>Fusobacteriati</taxon>
        <taxon>Fusobacteriota</taxon>
        <taxon>Fusobacteriia</taxon>
        <taxon>Fusobacteriales</taxon>
        <taxon>Fusobacteriaceae</taxon>
        <taxon>Fusobacterium</taxon>
    </lineage>
</organism>
<accession>C7XQD9</accession>
<dbReference type="KEGG" id="fnc:HMPREF0946_01105"/>
<evidence type="ECO:0000313" key="3">
    <source>
        <dbReference type="Proteomes" id="UP000016231"/>
    </source>
</evidence>
<dbReference type="RefSeq" id="WP_008799896.1">
    <property type="nucleotide sequence ID" value="NC_022196.1"/>
</dbReference>
<dbReference type="HOGENOM" id="CLU_3043740_0_0_0"/>